<dbReference type="GO" id="GO:0005829">
    <property type="term" value="C:cytosol"/>
    <property type="evidence" value="ECO:0007669"/>
    <property type="project" value="TreeGrafter"/>
</dbReference>
<keyword evidence="5" id="KW-0862">Zinc</keyword>
<proteinExistence type="inferred from homology"/>
<comment type="cofactor">
    <cofactor evidence="1">
        <name>Zn(2+)</name>
        <dbReference type="ChEBI" id="CHEBI:29105"/>
    </cofactor>
</comment>
<evidence type="ECO:0000256" key="5">
    <source>
        <dbReference type="ARBA" id="ARBA00022833"/>
    </source>
</evidence>
<feature type="domain" description="Adenosine deaminase" evidence="6">
    <location>
        <begin position="66"/>
        <end position="159"/>
    </location>
</feature>
<evidence type="ECO:0000313" key="7">
    <source>
        <dbReference type="EMBL" id="NED96662.1"/>
    </source>
</evidence>
<dbReference type="GO" id="GO:0006146">
    <property type="term" value="P:adenine catabolic process"/>
    <property type="evidence" value="ECO:0007669"/>
    <property type="project" value="TreeGrafter"/>
</dbReference>
<reference evidence="7 8" key="1">
    <citation type="submission" date="2020-02" db="EMBL/GenBank/DDBJ databases">
        <authorList>
            <person name="Li X.-J."/>
            <person name="Feng X.-M."/>
        </authorList>
    </citation>
    <scope>NUCLEOTIDE SEQUENCE [LARGE SCALE GENOMIC DNA]</scope>
    <source>
        <strain evidence="7 8">CGMCC 4.7225</strain>
    </source>
</reference>
<dbReference type="Pfam" id="PF00962">
    <property type="entry name" value="A_deaminase"/>
    <property type="match status" value="1"/>
</dbReference>
<dbReference type="Proteomes" id="UP000469185">
    <property type="component" value="Unassembled WGS sequence"/>
</dbReference>
<comment type="caution">
    <text evidence="7">The sequence shown here is derived from an EMBL/GenBank/DDBJ whole genome shotgun (WGS) entry which is preliminary data.</text>
</comment>
<dbReference type="AlphaFoldDB" id="A0A6N9YNW3"/>
<dbReference type="RefSeq" id="WP_163819457.1">
    <property type="nucleotide sequence ID" value="NZ_JAAGOB010000008.1"/>
</dbReference>
<dbReference type="GO" id="GO:0046872">
    <property type="term" value="F:metal ion binding"/>
    <property type="evidence" value="ECO:0007669"/>
    <property type="project" value="UniProtKB-KW"/>
</dbReference>
<comment type="similarity">
    <text evidence="2">Belongs to the metallo-dependent hydrolases superfamily. Adenosine and AMP deaminases family.</text>
</comment>
<organism evidence="7 8">
    <name type="scientific">Phytoactinopolyspora alkaliphila</name>
    <dbReference type="NCBI Taxonomy" id="1783498"/>
    <lineage>
        <taxon>Bacteria</taxon>
        <taxon>Bacillati</taxon>
        <taxon>Actinomycetota</taxon>
        <taxon>Actinomycetes</taxon>
        <taxon>Jiangellales</taxon>
        <taxon>Jiangellaceae</taxon>
        <taxon>Phytoactinopolyspora</taxon>
    </lineage>
</organism>
<name>A0A6N9YNW3_9ACTN</name>
<dbReference type="PANTHER" id="PTHR43114:SF6">
    <property type="entry name" value="ADENINE DEAMINASE"/>
    <property type="match status" value="1"/>
</dbReference>
<dbReference type="EMBL" id="JAAGOB010000008">
    <property type="protein sequence ID" value="NED96662.1"/>
    <property type="molecule type" value="Genomic_DNA"/>
</dbReference>
<dbReference type="GO" id="GO:0043103">
    <property type="term" value="P:hypoxanthine salvage"/>
    <property type="evidence" value="ECO:0007669"/>
    <property type="project" value="TreeGrafter"/>
</dbReference>
<evidence type="ECO:0000256" key="2">
    <source>
        <dbReference type="ARBA" id="ARBA00006676"/>
    </source>
</evidence>
<dbReference type="SUPFAM" id="SSF51556">
    <property type="entry name" value="Metallo-dependent hydrolases"/>
    <property type="match status" value="1"/>
</dbReference>
<evidence type="ECO:0000256" key="4">
    <source>
        <dbReference type="ARBA" id="ARBA00022801"/>
    </source>
</evidence>
<keyword evidence="3" id="KW-0479">Metal-binding</keyword>
<dbReference type="InterPro" id="IPR006330">
    <property type="entry name" value="Ado/ade_deaminase"/>
</dbReference>
<accession>A0A6N9YNW3</accession>
<sequence>MESLPYKDWILGVGLDSDERGNPPSKFAAVFARARHEGFLLTMHCDIDQENIHEHIRQVRAAPILDRGLGLTSCPVSNAWVTDSMKAQQIVQLLDAGVKVCVNSDDPAYFGAYVTENLQRLADEAELSREQVIQLARNSFDISWLPENLRATYVAEIDDVATG</sequence>
<dbReference type="PANTHER" id="PTHR43114">
    <property type="entry name" value="ADENINE DEAMINASE"/>
    <property type="match status" value="1"/>
</dbReference>
<dbReference type="InterPro" id="IPR001365">
    <property type="entry name" value="A_deaminase_dom"/>
</dbReference>
<dbReference type="InterPro" id="IPR032466">
    <property type="entry name" value="Metal_Hydrolase"/>
</dbReference>
<gene>
    <name evidence="7" type="ORF">G1H11_15235</name>
</gene>
<evidence type="ECO:0000256" key="1">
    <source>
        <dbReference type="ARBA" id="ARBA00001947"/>
    </source>
</evidence>
<dbReference type="GO" id="GO:0000034">
    <property type="term" value="F:adenine deaminase activity"/>
    <property type="evidence" value="ECO:0007669"/>
    <property type="project" value="TreeGrafter"/>
</dbReference>
<evidence type="ECO:0000259" key="6">
    <source>
        <dbReference type="Pfam" id="PF00962"/>
    </source>
</evidence>
<dbReference type="Gene3D" id="3.20.20.140">
    <property type="entry name" value="Metal-dependent hydrolases"/>
    <property type="match status" value="1"/>
</dbReference>
<keyword evidence="8" id="KW-1185">Reference proteome</keyword>
<evidence type="ECO:0000256" key="3">
    <source>
        <dbReference type="ARBA" id="ARBA00022723"/>
    </source>
</evidence>
<keyword evidence="4" id="KW-0378">Hydrolase</keyword>
<evidence type="ECO:0000313" key="8">
    <source>
        <dbReference type="Proteomes" id="UP000469185"/>
    </source>
</evidence>
<protein>
    <recommendedName>
        <fullName evidence="6">Adenosine deaminase domain-containing protein</fullName>
    </recommendedName>
</protein>